<dbReference type="InterPro" id="IPR001810">
    <property type="entry name" value="F-box_dom"/>
</dbReference>
<dbReference type="InterPro" id="IPR017451">
    <property type="entry name" value="F-box-assoc_interact_dom"/>
</dbReference>
<dbReference type="EMBL" id="LT934116">
    <property type="protein sequence ID" value="VAH84697.1"/>
    <property type="molecule type" value="Genomic_DNA"/>
</dbReference>
<evidence type="ECO:0000259" key="1">
    <source>
        <dbReference type="SMART" id="SM00256"/>
    </source>
</evidence>
<organism evidence="2 3">
    <name type="scientific">Triticum turgidum subsp. durum</name>
    <name type="common">Durum wheat</name>
    <name type="synonym">Triticum durum</name>
    <dbReference type="NCBI Taxonomy" id="4567"/>
    <lineage>
        <taxon>Eukaryota</taxon>
        <taxon>Viridiplantae</taxon>
        <taxon>Streptophyta</taxon>
        <taxon>Embryophyta</taxon>
        <taxon>Tracheophyta</taxon>
        <taxon>Spermatophyta</taxon>
        <taxon>Magnoliopsida</taxon>
        <taxon>Liliopsida</taxon>
        <taxon>Poales</taxon>
        <taxon>Poaceae</taxon>
        <taxon>BOP clade</taxon>
        <taxon>Pooideae</taxon>
        <taxon>Triticodae</taxon>
        <taxon>Triticeae</taxon>
        <taxon>Triticinae</taxon>
        <taxon>Triticum</taxon>
    </lineage>
</organism>
<evidence type="ECO:0000313" key="2">
    <source>
        <dbReference type="EMBL" id="VAH84697.1"/>
    </source>
</evidence>
<dbReference type="Pfam" id="PF12937">
    <property type="entry name" value="F-box-like"/>
    <property type="match status" value="1"/>
</dbReference>
<dbReference type="Proteomes" id="UP000324705">
    <property type="component" value="Chromosome 3B"/>
</dbReference>
<dbReference type="CDD" id="cd22157">
    <property type="entry name" value="F-box_AtFBW1-like"/>
    <property type="match status" value="1"/>
</dbReference>
<dbReference type="Pfam" id="PF08268">
    <property type="entry name" value="FBA_3"/>
    <property type="match status" value="1"/>
</dbReference>
<dbReference type="PANTHER" id="PTHR31672:SF2">
    <property type="entry name" value="F-BOX DOMAIN-CONTAINING PROTEIN"/>
    <property type="match status" value="1"/>
</dbReference>
<dbReference type="NCBIfam" id="TIGR01640">
    <property type="entry name" value="F_box_assoc_1"/>
    <property type="match status" value="1"/>
</dbReference>
<reference evidence="2 3" key="1">
    <citation type="submission" date="2017-09" db="EMBL/GenBank/DDBJ databases">
        <authorList>
            <consortium name="International Durum Wheat Genome Sequencing Consortium (IDWGSC)"/>
            <person name="Milanesi L."/>
        </authorList>
    </citation>
    <scope>NUCLEOTIDE SEQUENCE [LARGE SCALE GENOMIC DNA]</scope>
    <source>
        <strain evidence="3">cv. Svevo</strain>
    </source>
</reference>
<dbReference type="AlphaFoldDB" id="A0A9R1S8Z2"/>
<dbReference type="Gramene" id="TRITD3Bv1G253540.1">
    <property type="protein sequence ID" value="TRITD3Bv1G253540.1"/>
    <property type="gene ID" value="TRITD3Bv1G253540"/>
</dbReference>
<sequence>MAMAEAASLLPGLPDEIATWEILVRLPPKSILRCRAVCPAWHRATTARGFLLAHHARQPALPLLYSKDYNCSVGDDIKSIDIIPYDHRAADKLHSVARLDGASHISLEACCDGLLVLRTYSKRGEGYALTTFICNPGTRQYAPLHQLDGFGLLGMYPHSPSGEYRLLVVQKTKKSDGCYVYTIGSSQPPRHIGCPDDKELMTSPESVFFRGSLHWHTDTMITVFDTTNESFRQMHSPMVSADDHAELFEMSDMLGMFCFNEKENIVDIWVMQDYEGEVWALQHRVKLPIAEIMEQFEYSGGWFDLVAASWDGDVLLLIQFQDNWLLQVDMDGKLIVNIHHRFMYPTLLRLKQSLLSHIFFPPLEDYVVNASPFI</sequence>
<dbReference type="SUPFAM" id="SSF81383">
    <property type="entry name" value="F-box domain"/>
    <property type="match status" value="1"/>
</dbReference>
<gene>
    <name evidence="2" type="ORF">TRITD_3Bv1G253540</name>
</gene>
<dbReference type="InterPro" id="IPR013187">
    <property type="entry name" value="F-box-assoc_dom_typ3"/>
</dbReference>
<dbReference type="SMART" id="SM00256">
    <property type="entry name" value="FBOX"/>
    <property type="match status" value="1"/>
</dbReference>
<dbReference type="InterPro" id="IPR050796">
    <property type="entry name" value="SCF_F-box_component"/>
</dbReference>
<dbReference type="PANTHER" id="PTHR31672">
    <property type="entry name" value="BNACNNG10540D PROTEIN"/>
    <property type="match status" value="1"/>
</dbReference>
<proteinExistence type="predicted"/>
<protein>
    <recommendedName>
        <fullName evidence="1">F-box domain-containing protein</fullName>
    </recommendedName>
</protein>
<accession>A0A9R1S8Z2</accession>
<dbReference type="OMA" id="ENIVDIW"/>
<dbReference type="Gene3D" id="1.20.1280.50">
    <property type="match status" value="1"/>
</dbReference>
<dbReference type="InterPro" id="IPR036047">
    <property type="entry name" value="F-box-like_dom_sf"/>
</dbReference>
<keyword evidence="3" id="KW-1185">Reference proteome</keyword>
<name>A0A9R1S8Z2_TRITD</name>
<feature type="domain" description="F-box" evidence="1">
    <location>
        <begin position="13"/>
        <end position="54"/>
    </location>
</feature>
<evidence type="ECO:0000313" key="3">
    <source>
        <dbReference type="Proteomes" id="UP000324705"/>
    </source>
</evidence>